<protein>
    <submittedName>
        <fullName evidence="6">DNA-binding transcriptional LysR family regulator</fullName>
    </submittedName>
</protein>
<feature type="domain" description="HTH lysR-type" evidence="5">
    <location>
        <begin position="4"/>
        <end position="61"/>
    </location>
</feature>
<keyword evidence="7" id="KW-1185">Reference proteome</keyword>
<dbReference type="Gene3D" id="1.10.10.10">
    <property type="entry name" value="Winged helix-like DNA-binding domain superfamily/Winged helix DNA-binding domain"/>
    <property type="match status" value="1"/>
</dbReference>
<dbReference type="Pfam" id="PF00126">
    <property type="entry name" value="HTH_1"/>
    <property type="match status" value="1"/>
</dbReference>
<dbReference type="Gene3D" id="3.40.190.10">
    <property type="entry name" value="Periplasmic binding protein-like II"/>
    <property type="match status" value="2"/>
</dbReference>
<sequence length="284" mass="30716">MIEVEARELAYFVAVAEELHFGRAAVRLSIAQPALSKAIRRVEERLGVQLFVRSSRRVSLTAAGEALLYHGRHALNAMSVAVQQARQAGDADAHLRLVIKPGGDANLLSGILTAYAQLPDARRVDILFGGATDRADYVRDGRADLALLYAPFDDLTGLAYEALHVEDRVAILPADHRLAAREEVRLADLEHETMPRWKGVPGGGTGPELVDVPQMIQMIVLGRTIAMLPRSLVEPVPPGIVCVPVVDAPASEIVLAWAELDRRPLVASFVAAALAATGERRQAR</sequence>
<dbReference type="Pfam" id="PF03466">
    <property type="entry name" value="LysR_substrate"/>
    <property type="match status" value="1"/>
</dbReference>
<dbReference type="SUPFAM" id="SSF46785">
    <property type="entry name" value="Winged helix' DNA-binding domain"/>
    <property type="match status" value="1"/>
</dbReference>
<dbReference type="PRINTS" id="PR00039">
    <property type="entry name" value="HTHLYSR"/>
</dbReference>
<dbReference type="SUPFAM" id="SSF53850">
    <property type="entry name" value="Periplasmic binding protein-like II"/>
    <property type="match status" value="1"/>
</dbReference>
<dbReference type="GO" id="GO:0003700">
    <property type="term" value="F:DNA-binding transcription factor activity"/>
    <property type="evidence" value="ECO:0007669"/>
    <property type="project" value="InterPro"/>
</dbReference>
<dbReference type="PROSITE" id="PS50931">
    <property type="entry name" value="HTH_LYSR"/>
    <property type="match status" value="1"/>
</dbReference>
<evidence type="ECO:0000259" key="5">
    <source>
        <dbReference type="PROSITE" id="PS50931"/>
    </source>
</evidence>
<name>A0A3N2H6N0_9PSEU</name>
<dbReference type="PANTHER" id="PTHR30346">
    <property type="entry name" value="TRANSCRIPTIONAL DUAL REGULATOR HCAR-RELATED"/>
    <property type="match status" value="1"/>
</dbReference>
<dbReference type="InterPro" id="IPR000847">
    <property type="entry name" value="LysR_HTH_N"/>
</dbReference>
<dbReference type="InterPro" id="IPR036390">
    <property type="entry name" value="WH_DNA-bd_sf"/>
</dbReference>
<proteinExistence type="inferred from homology"/>
<evidence type="ECO:0000256" key="1">
    <source>
        <dbReference type="ARBA" id="ARBA00009437"/>
    </source>
</evidence>
<keyword evidence="4" id="KW-0804">Transcription</keyword>
<dbReference type="GO" id="GO:0003677">
    <property type="term" value="F:DNA binding"/>
    <property type="evidence" value="ECO:0007669"/>
    <property type="project" value="UniProtKB-KW"/>
</dbReference>
<dbReference type="GO" id="GO:0032993">
    <property type="term" value="C:protein-DNA complex"/>
    <property type="evidence" value="ECO:0007669"/>
    <property type="project" value="TreeGrafter"/>
</dbReference>
<dbReference type="Proteomes" id="UP000274843">
    <property type="component" value="Unassembled WGS sequence"/>
</dbReference>
<comment type="similarity">
    <text evidence="1">Belongs to the LysR transcriptional regulatory family.</text>
</comment>
<dbReference type="FunFam" id="1.10.10.10:FF:000001">
    <property type="entry name" value="LysR family transcriptional regulator"/>
    <property type="match status" value="1"/>
</dbReference>
<dbReference type="PANTHER" id="PTHR30346:SF0">
    <property type="entry name" value="HCA OPERON TRANSCRIPTIONAL ACTIVATOR HCAR"/>
    <property type="match status" value="1"/>
</dbReference>
<keyword evidence="3 6" id="KW-0238">DNA-binding</keyword>
<dbReference type="RefSeq" id="WP_123686520.1">
    <property type="nucleotide sequence ID" value="NZ_RKHY01000001.1"/>
</dbReference>
<accession>A0A3N2H6N0</accession>
<gene>
    <name evidence="6" type="ORF">EDD35_7009</name>
</gene>
<keyword evidence="2" id="KW-0805">Transcription regulation</keyword>
<dbReference type="AlphaFoldDB" id="A0A3N2H6N0"/>
<dbReference type="GeneID" id="301848250"/>
<dbReference type="InterPro" id="IPR036388">
    <property type="entry name" value="WH-like_DNA-bd_sf"/>
</dbReference>
<organism evidence="6 7">
    <name type="scientific">Amycolatopsis thermoflava</name>
    <dbReference type="NCBI Taxonomy" id="84480"/>
    <lineage>
        <taxon>Bacteria</taxon>
        <taxon>Bacillati</taxon>
        <taxon>Actinomycetota</taxon>
        <taxon>Actinomycetes</taxon>
        <taxon>Pseudonocardiales</taxon>
        <taxon>Pseudonocardiaceae</taxon>
        <taxon>Amycolatopsis</taxon>
        <taxon>Amycolatopsis methanolica group</taxon>
    </lineage>
</organism>
<evidence type="ECO:0000256" key="3">
    <source>
        <dbReference type="ARBA" id="ARBA00023125"/>
    </source>
</evidence>
<evidence type="ECO:0000313" key="6">
    <source>
        <dbReference type="EMBL" id="ROS44564.1"/>
    </source>
</evidence>
<evidence type="ECO:0000256" key="4">
    <source>
        <dbReference type="ARBA" id="ARBA00023163"/>
    </source>
</evidence>
<evidence type="ECO:0000256" key="2">
    <source>
        <dbReference type="ARBA" id="ARBA00023015"/>
    </source>
</evidence>
<comment type="caution">
    <text evidence="6">The sequence shown here is derived from an EMBL/GenBank/DDBJ whole genome shotgun (WGS) entry which is preliminary data.</text>
</comment>
<dbReference type="InterPro" id="IPR005119">
    <property type="entry name" value="LysR_subst-bd"/>
</dbReference>
<reference evidence="6 7" key="1">
    <citation type="submission" date="2018-11" db="EMBL/GenBank/DDBJ databases">
        <title>Sequencing the genomes of 1000 actinobacteria strains.</title>
        <authorList>
            <person name="Klenk H.-P."/>
        </authorList>
    </citation>
    <scope>NUCLEOTIDE SEQUENCE [LARGE SCALE GENOMIC DNA]</scope>
    <source>
        <strain evidence="6 7">DSM 44348</strain>
    </source>
</reference>
<dbReference type="EMBL" id="RKHY01000001">
    <property type="protein sequence ID" value="ROS44564.1"/>
    <property type="molecule type" value="Genomic_DNA"/>
</dbReference>
<dbReference type="Gene3D" id="3.40.190.290">
    <property type="match status" value="1"/>
</dbReference>
<evidence type="ECO:0000313" key="7">
    <source>
        <dbReference type="Proteomes" id="UP000274843"/>
    </source>
</evidence>